<dbReference type="AlphaFoldDB" id="F4PGX2"/>
<reference evidence="2" key="1">
    <citation type="journal article" date="2011" name="Genome Res.">
        <title>Phylogeny-wide analysis of social amoeba genomes highlights ancient origins for complex intercellular communication.</title>
        <authorList>
            <person name="Heidel A.J."/>
            <person name="Lawal H.M."/>
            <person name="Felder M."/>
            <person name="Schilde C."/>
            <person name="Helps N.R."/>
            <person name="Tunggal B."/>
            <person name="Rivero F."/>
            <person name="John U."/>
            <person name="Schleicher M."/>
            <person name="Eichinger L."/>
            <person name="Platzer M."/>
            <person name="Noegel A.A."/>
            <person name="Schaap P."/>
            <person name="Gloeckner G."/>
        </authorList>
    </citation>
    <scope>NUCLEOTIDE SEQUENCE [LARGE SCALE GENOMIC DNA]</scope>
    <source>
        <strain evidence="2">SH3</strain>
    </source>
</reference>
<proteinExistence type="predicted"/>
<gene>
    <name evidence="1" type="ORF">DFA_03201</name>
</gene>
<evidence type="ECO:0000313" key="1">
    <source>
        <dbReference type="EMBL" id="EGG24956.1"/>
    </source>
</evidence>
<dbReference type="EMBL" id="GL883006">
    <property type="protein sequence ID" value="EGG24956.1"/>
    <property type="molecule type" value="Genomic_DNA"/>
</dbReference>
<name>F4PGX2_CACFS</name>
<evidence type="ECO:0000313" key="2">
    <source>
        <dbReference type="Proteomes" id="UP000007797"/>
    </source>
</evidence>
<organism evidence="1 2">
    <name type="scientific">Cavenderia fasciculata</name>
    <name type="common">Slime mold</name>
    <name type="synonym">Dictyostelium fasciculatum</name>
    <dbReference type="NCBI Taxonomy" id="261658"/>
    <lineage>
        <taxon>Eukaryota</taxon>
        <taxon>Amoebozoa</taxon>
        <taxon>Evosea</taxon>
        <taxon>Eumycetozoa</taxon>
        <taxon>Dictyostelia</taxon>
        <taxon>Acytosteliales</taxon>
        <taxon>Cavenderiaceae</taxon>
        <taxon>Cavenderia</taxon>
    </lineage>
</organism>
<dbReference type="GeneID" id="14876623"/>
<dbReference type="Proteomes" id="UP000007797">
    <property type="component" value="Unassembled WGS sequence"/>
</dbReference>
<protein>
    <submittedName>
        <fullName evidence="1">Uncharacterized protein</fullName>
    </submittedName>
</protein>
<accession>F4PGX2</accession>
<dbReference type="KEGG" id="dfa:DFA_03201"/>
<sequence length="122" mass="13840">MKMRKKMMNIIGYFILPCLCVNEICLLTLSVCRFFNKVADYGLTHTSTRSLTTLPVKTKLFDSNLIIATYDPVPITYNKPKPKPKTTADMFKGNGNGYSLDKGVNVVVWITNHLISFNLFNK</sequence>
<dbReference type="RefSeq" id="XP_004362807.1">
    <property type="nucleotide sequence ID" value="XM_004362750.1"/>
</dbReference>
<keyword evidence="2" id="KW-1185">Reference proteome</keyword>